<dbReference type="OrthoDB" id="9765957at2"/>
<gene>
    <name evidence="1" type="ORF">SAMN02927903_03063</name>
</gene>
<dbReference type="STRING" id="490189.SAMN02927903_03063"/>
<organism evidence="1 2">
    <name type="scientific">Flavobacterium caeni</name>
    <dbReference type="NCBI Taxonomy" id="490189"/>
    <lineage>
        <taxon>Bacteria</taxon>
        <taxon>Pseudomonadati</taxon>
        <taxon>Bacteroidota</taxon>
        <taxon>Flavobacteriia</taxon>
        <taxon>Flavobacteriales</taxon>
        <taxon>Flavobacteriaceae</taxon>
        <taxon>Flavobacterium</taxon>
    </lineage>
</organism>
<keyword evidence="2" id="KW-1185">Reference proteome</keyword>
<evidence type="ECO:0000313" key="2">
    <source>
        <dbReference type="Proteomes" id="UP000199354"/>
    </source>
</evidence>
<proteinExistence type="predicted"/>
<dbReference type="AlphaFoldDB" id="A0A1G5K2Q5"/>
<protein>
    <submittedName>
        <fullName evidence="1">Uncharacterized protein</fullName>
    </submittedName>
</protein>
<dbReference type="Proteomes" id="UP000199354">
    <property type="component" value="Unassembled WGS sequence"/>
</dbReference>
<accession>A0A1G5K2Q5</accession>
<dbReference type="EMBL" id="FMVF01000019">
    <property type="protein sequence ID" value="SCY94925.1"/>
    <property type="molecule type" value="Genomic_DNA"/>
</dbReference>
<sequence>MNVTITIRQKPKRITVSSSVPGVVVTCPRPLNVSVSLTRDGAKGKSAFELWLVDNPDGTREQYDDYYRGAEGKSAKQVWLDDHPGSTDADYYDWARGARNWGELEGDLQEQQDLMDAFDQKLNVALVGSANGVAPLGADAKIPTAFFPDEILGNVRFRGTYNGVVVSSAYATFNSLPLPNPTATNAGVYFIVTVPFSKDGNDYSTGDWILSIGALAGWSKVDNSDSVTSVFGRIGNIVALESDYQAFYVRLTQVYNNPIWIGSLAKSKVGLGNVDNTADVDKPVSNPQKTYIDAGDASLKPFYLAQTADYQSAAAIGQRRMFNATPNGQLNLPVGLYQLTLVATLATLNNNTLNLGFSGSAVIADVRLVSECCKGADNSPAWQTVMFTDFSTKTIHTSNVNTMARLIVSGSFRVTTAGSVQPTIGGNLNLAPTTEIGSVFIAHPLGGVGDNHSSDAN</sequence>
<evidence type="ECO:0000313" key="1">
    <source>
        <dbReference type="EMBL" id="SCY94925.1"/>
    </source>
</evidence>
<dbReference type="RefSeq" id="WP_091146376.1">
    <property type="nucleotide sequence ID" value="NZ_FMVF01000019.1"/>
</dbReference>
<name>A0A1G5K2Q5_9FLAO</name>
<reference evidence="1 2" key="1">
    <citation type="submission" date="2016-10" db="EMBL/GenBank/DDBJ databases">
        <authorList>
            <person name="de Groot N.N."/>
        </authorList>
    </citation>
    <scope>NUCLEOTIDE SEQUENCE [LARGE SCALE GENOMIC DNA]</scope>
    <source>
        <strain evidence="1 2">CGMCC 1.7031</strain>
    </source>
</reference>